<evidence type="ECO:0000256" key="4">
    <source>
        <dbReference type="ARBA" id="ARBA00022519"/>
    </source>
</evidence>
<dbReference type="EMBL" id="FNRJ01000003">
    <property type="protein sequence ID" value="SEA40803.1"/>
    <property type="molecule type" value="Genomic_DNA"/>
</dbReference>
<keyword evidence="5 9" id="KW-0812">Transmembrane</keyword>
<feature type="transmembrane region" description="Helical" evidence="9">
    <location>
        <begin position="123"/>
        <end position="144"/>
    </location>
</feature>
<sequence length="148" mass="15065">MTIINFTPVPALIGGALIGFSAAFLLLAKGRVAGISGIAGGIIYPESRDDIGWRVVFILGLILGGFLYQWSGLGAGVQHIAAVADKPVLIIAGLLVGIGTQIGTGCTSGHGICGLARRSPRSLVATFCFMGSAIVTVYVVRHLMGGAA</sequence>
<keyword evidence="7 9" id="KW-0472">Membrane</keyword>
<keyword evidence="2" id="KW-0813">Transport</keyword>
<evidence type="ECO:0000313" key="11">
    <source>
        <dbReference type="Proteomes" id="UP000242469"/>
    </source>
</evidence>
<evidence type="ECO:0000256" key="7">
    <source>
        <dbReference type="ARBA" id="ARBA00023136"/>
    </source>
</evidence>
<accession>A0A1H4AY08</accession>
<dbReference type="AlphaFoldDB" id="A0A1H4AY08"/>
<evidence type="ECO:0000256" key="2">
    <source>
        <dbReference type="ARBA" id="ARBA00022448"/>
    </source>
</evidence>
<evidence type="ECO:0000256" key="3">
    <source>
        <dbReference type="ARBA" id="ARBA00022475"/>
    </source>
</evidence>
<reference evidence="11" key="1">
    <citation type="submission" date="2016-10" db="EMBL/GenBank/DDBJ databases">
        <authorList>
            <person name="Varghese N."/>
            <person name="Submissions S."/>
        </authorList>
    </citation>
    <scope>NUCLEOTIDE SEQUENCE [LARGE SCALE GENOMIC DNA]</scope>
    <source>
        <strain evidence="11">DSM 11526</strain>
    </source>
</reference>
<dbReference type="PANTHER" id="PTHR30574:SF1">
    <property type="entry name" value="SULPHUR TRANSPORT DOMAIN-CONTAINING PROTEIN"/>
    <property type="match status" value="1"/>
</dbReference>
<evidence type="ECO:0000256" key="9">
    <source>
        <dbReference type="SAM" id="Phobius"/>
    </source>
</evidence>
<keyword evidence="11" id="KW-1185">Reference proteome</keyword>
<feature type="transmembrane region" description="Helical" evidence="9">
    <location>
        <begin position="90"/>
        <end position="116"/>
    </location>
</feature>
<comment type="similarity">
    <text evidence="8">Belongs to the TsuA/YedE (TC 9.B.102) family.</text>
</comment>
<dbReference type="OrthoDB" id="9814020at2"/>
<keyword evidence="3" id="KW-1003">Cell membrane</keyword>
<keyword evidence="6 9" id="KW-1133">Transmembrane helix</keyword>
<evidence type="ECO:0000256" key="8">
    <source>
        <dbReference type="ARBA" id="ARBA00035655"/>
    </source>
</evidence>
<keyword evidence="4" id="KW-0997">Cell inner membrane</keyword>
<evidence type="ECO:0000256" key="5">
    <source>
        <dbReference type="ARBA" id="ARBA00022692"/>
    </source>
</evidence>
<name>A0A1H4AY08_9GAMM</name>
<evidence type="ECO:0000256" key="1">
    <source>
        <dbReference type="ARBA" id="ARBA00004429"/>
    </source>
</evidence>
<proteinExistence type="inferred from homology"/>
<dbReference type="STRING" id="1122198.SAMN02745729_103100"/>
<feature type="transmembrane region" description="Helical" evidence="9">
    <location>
        <begin position="12"/>
        <end position="30"/>
    </location>
</feature>
<organism evidence="10 11">
    <name type="scientific">Marinobacterium iners DSM 11526</name>
    <dbReference type="NCBI Taxonomy" id="1122198"/>
    <lineage>
        <taxon>Bacteria</taxon>
        <taxon>Pseudomonadati</taxon>
        <taxon>Pseudomonadota</taxon>
        <taxon>Gammaproteobacteria</taxon>
        <taxon>Oceanospirillales</taxon>
        <taxon>Oceanospirillaceae</taxon>
        <taxon>Marinobacterium</taxon>
    </lineage>
</organism>
<dbReference type="RefSeq" id="WP_091824088.1">
    <property type="nucleotide sequence ID" value="NZ_FNRJ01000003.1"/>
</dbReference>
<evidence type="ECO:0000313" key="10">
    <source>
        <dbReference type="EMBL" id="SEA40803.1"/>
    </source>
</evidence>
<comment type="subcellular location">
    <subcellularLocation>
        <location evidence="1">Cell inner membrane</location>
        <topology evidence="1">Multi-pass membrane protein</topology>
    </subcellularLocation>
</comment>
<protein>
    <submittedName>
        <fullName evidence="10">Uncharacterized protein</fullName>
    </submittedName>
</protein>
<dbReference type="Pfam" id="PF04143">
    <property type="entry name" value="Sulf_transp"/>
    <property type="match status" value="1"/>
</dbReference>
<evidence type="ECO:0000256" key="6">
    <source>
        <dbReference type="ARBA" id="ARBA00022989"/>
    </source>
</evidence>
<dbReference type="GO" id="GO:0005886">
    <property type="term" value="C:plasma membrane"/>
    <property type="evidence" value="ECO:0007669"/>
    <property type="project" value="UniProtKB-SubCell"/>
</dbReference>
<gene>
    <name evidence="10" type="ORF">SAMN02745729_103100</name>
</gene>
<dbReference type="InterPro" id="IPR007272">
    <property type="entry name" value="Sulf_transp_TsuA/YedE"/>
</dbReference>
<dbReference type="Proteomes" id="UP000242469">
    <property type="component" value="Unassembled WGS sequence"/>
</dbReference>
<dbReference type="PANTHER" id="PTHR30574">
    <property type="entry name" value="INNER MEMBRANE PROTEIN YEDE"/>
    <property type="match status" value="1"/>
</dbReference>
<feature type="transmembrane region" description="Helical" evidence="9">
    <location>
        <begin position="51"/>
        <end position="70"/>
    </location>
</feature>